<keyword evidence="3" id="KW-1185">Reference proteome</keyword>
<evidence type="ECO:0000313" key="3">
    <source>
        <dbReference type="Proteomes" id="UP000295689"/>
    </source>
</evidence>
<keyword evidence="1" id="KW-0812">Transmembrane</keyword>
<comment type="caution">
    <text evidence="2">The sequence shown here is derived from an EMBL/GenBank/DDBJ whole genome shotgun (WGS) entry which is preliminary data.</text>
</comment>
<dbReference type="EMBL" id="SLVV01000027">
    <property type="protein sequence ID" value="TCN17253.1"/>
    <property type="molecule type" value="Genomic_DNA"/>
</dbReference>
<keyword evidence="1" id="KW-0472">Membrane</keyword>
<dbReference type="RefSeq" id="WP_132011576.1">
    <property type="nucleotide sequence ID" value="NZ_JABUHM010000027.1"/>
</dbReference>
<dbReference type="Pfam" id="PF07441">
    <property type="entry name" value="BofA"/>
    <property type="match status" value="1"/>
</dbReference>
<keyword evidence="1" id="KW-1133">Transmembrane helix</keyword>
<dbReference type="Proteomes" id="UP000295689">
    <property type="component" value="Unassembled WGS sequence"/>
</dbReference>
<feature type="transmembrane region" description="Helical" evidence="1">
    <location>
        <begin position="62"/>
        <end position="82"/>
    </location>
</feature>
<dbReference type="AlphaFoldDB" id="A0A4R2AU90"/>
<accession>A0A4R2AU90</accession>
<dbReference type="NCBIfam" id="TIGR02862">
    <property type="entry name" value="spore_BofA"/>
    <property type="match status" value="1"/>
</dbReference>
<proteinExistence type="predicted"/>
<protein>
    <submittedName>
        <fullName evidence="2">Inhibitor of the pro-sigma K processing machinery</fullName>
    </submittedName>
</protein>
<feature type="transmembrane region" description="Helical" evidence="1">
    <location>
        <begin position="34"/>
        <end position="56"/>
    </location>
</feature>
<evidence type="ECO:0000313" key="2">
    <source>
        <dbReference type="EMBL" id="TCN17253.1"/>
    </source>
</evidence>
<name>A0A4R2AU90_9BACI</name>
<sequence length="87" mass="9189">MDPIIIISILGGLILLILFMGAPLKPVRFIGQGIIKILIGALFLFFLNAFGTQFGINVPINIVTASVSGLLGIPGLCALVAIETWIL</sequence>
<reference evidence="2 3" key="1">
    <citation type="journal article" date="2015" name="Stand. Genomic Sci.">
        <title>Genomic Encyclopedia of Bacterial and Archaeal Type Strains, Phase III: the genomes of soil and plant-associated and newly described type strains.</title>
        <authorList>
            <person name="Whitman W.B."/>
            <person name="Woyke T."/>
            <person name="Klenk H.P."/>
            <person name="Zhou Y."/>
            <person name="Lilburn T.G."/>
            <person name="Beck B.J."/>
            <person name="De Vos P."/>
            <person name="Vandamme P."/>
            <person name="Eisen J.A."/>
            <person name="Garrity G."/>
            <person name="Hugenholtz P."/>
            <person name="Kyrpides N.C."/>
        </authorList>
    </citation>
    <scope>NUCLEOTIDE SEQUENCE [LARGE SCALE GENOMIC DNA]</scope>
    <source>
        <strain evidence="2 3">CV53</strain>
    </source>
</reference>
<organism evidence="2 3">
    <name type="scientific">Mesobacillus foraminis</name>
    <dbReference type="NCBI Taxonomy" id="279826"/>
    <lineage>
        <taxon>Bacteria</taxon>
        <taxon>Bacillati</taxon>
        <taxon>Bacillota</taxon>
        <taxon>Bacilli</taxon>
        <taxon>Bacillales</taxon>
        <taxon>Bacillaceae</taxon>
        <taxon>Mesobacillus</taxon>
    </lineage>
</organism>
<gene>
    <name evidence="2" type="ORF">EV146_1272</name>
</gene>
<evidence type="ECO:0000256" key="1">
    <source>
        <dbReference type="SAM" id="Phobius"/>
    </source>
</evidence>
<dbReference type="InterPro" id="IPR010001">
    <property type="entry name" value="BofA"/>
</dbReference>
<feature type="transmembrane region" description="Helical" evidence="1">
    <location>
        <begin position="6"/>
        <end position="22"/>
    </location>
</feature>